<dbReference type="KEGG" id="pfg:AB870_26165"/>
<accession>A0A173H058</accession>
<protein>
    <submittedName>
        <fullName evidence="2">Uncharacterized protein</fullName>
    </submittedName>
</protein>
<evidence type="ECO:0000313" key="2">
    <source>
        <dbReference type="EMBL" id="ANI21817.1"/>
    </source>
</evidence>
<proteinExistence type="predicted"/>
<reference evidence="2" key="1">
    <citation type="submission" date="2016-06" db="EMBL/GenBank/DDBJ databases">
        <title>Complete Genome Sequence of Pandoraea faecigallinarum DSM-23572.</title>
        <authorList>
            <person name="Yong D."/>
            <person name="Ee R."/>
            <person name="Lim Y.-L."/>
            <person name="Yin W.-F."/>
            <person name="Chan K.-G."/>
        </authorList>
    </citation>
    <scope>NUCLEOTIDE SEQUENCE</scope>
    <source>
        <strain evidence="2">DSM 23572</strain>
        <plasmid evidence="2">pPF72-1</plasmid>
    </source>
</reference>
<evidence type="ECO:0000256" key="1">
    <source>
        <dbReference type="SAM" id="MobiDB-lite"/>
    </source>
</evidence>
<name>A0A173H058_9BURK</name>
<dbReference type="Proteomes" id="UP000035651">
    <property type="component" value="Plasmid pPF72-1"/>
</dbReference>
<keyword evidence="3" id="KW-1185">Reference proteome</keyword>
<dbReference type="AlphaFoldDB" id="A0A173H058"/>
<sequence length="159" mass="17535">MQRQSDVDALCDALKNAKGNFRNPFMYAPNRKKDGIRILPLLEVAAKDEPLNITNVTRDGLLAAHRVPPQLNEPLSEAHRARPPRREGGRSAERPRRQGAPGSPVRRIPKMSGIHRSPARPRMPTMTAPLASRPERRQPKYGAISPAPGASDTALTRGF</sequence>
<feature type="compositionally biased region" description="Basic and acidic residues" evidence="1">
    <location>
        <begin position="76"/>
        <end position="96"/>
    </location>
</feature>
<keyword evidence="2" id="KW-0614">Plasmid</keyword>
<dbReference type="EMBL" id="CP011808">
    <property type="protein sequence ID" value="ANI21817.1"/>
    <property type="molecule type" value="Genomic_DNA"/>
</dbReference>
<evidence type="ECO:0000313" key="3">
    <source>
        <dbReference type="Proteomes" id="UP000035651"/>
    </source>
</evidence>
<geneLocation type="plasmid" evidence="2 3">
    <name>pPF72-1</name>
</geneLocation>
<organism evidence="2 3">
    <name type="scientific">Pandoraea faecigallinarum</name>
    <dbReference type="NCBI Taxonomy" id="656179"/>
    <lineage>
        <taxon>Bacteria</taxon>
        <taxon>Pseudomonadati</taxon>
        <taxon>Pseudomonadota</taxon>
        <taxon>Betaproteobacteria</taxon>
        <taxon>Burkholderiales</taxon>
        <taxon>Burkholderiaceae</taxon>
        <taxon>Pandoraea</taxon>
    </lineage>
</organism>
<feature type="region of interest" description="Disordered" evidence="1">
    <location>
        <begin position="64"/>
        <end position="159"/>
    </location>
</feature>
<gene>
    <name evidence="2" type="ORF">AB870_26165</name>
</gene>